<comment type="caution">
    <text evidence="1">The sequence shown here is derived from an EMBL/GenBank/DDBJ whole genome shotgun (WGS) entry which is preliminary data.</text>
</comment>
<dbReference type="EMBL" id="JAJFAZ020000002">
    <property type="protein sequence ID" value="KAI5342141.1"/>
    <property type="molecule type" value="Genomic_DNA"/>
</dbReference>
<dbReference type="AlphaFoldDB" id="A0AAD4ZE18"/>
<dbReference type="Proteomes" id="UP001054821">
    <property type="component" value="Chromosome 2"/>
</dbReference>
<gene>
    <name evidence="1" type="ORF">L3X38_010016</name>
</gene>
<accession>A0AAD4ZE18</accession>
<keyword evidence="2" id="KW-1185">Reference proteome</keyword>
<evidence type="ECO:0000313" key="1">
    <source>
        <dbReference type="EMBL" id="KAI5342141.1"/>
    </source>
</evidence>
<sequence length="124" mass="14033">MLLLFSVDFVHNCVLIIDVGKSEGCDYVLPAINITLSLLCFENCLKLKLASTPAHQMADKHTWSNKEEKTLPADIEESSLQMANSRARLILFLQTEPNIIQFYWFLERIPVNSGGLWFILSSCA</sequence>
<protein>
    <submittedName>
        <fullName evidence="1">Uncharacterized protein</fullName>
    </submittedName>
</protein>
<reference evidence="1 2" key="1">
    <citation type="journal article" date="2022" name="G3 (Bethesda)">
        <title>Whole-genome sequence and methylome profiling of the almond [Prunus dulcis (Mill.) D.A. Webb] cultivar 'Nonpareil'.</title>
        <authorList>
            <person name="D'Amico-Willman K.M."/>
            <person name="Ouma W.Z."/>
            <person name="Meulia T."/>
            <person name="Sideli G.M."/>
            <person name="Gradziel T.M."/>
            <person name="Fresnedo-Ramirez J."/>
        </authorList>
    </citation>
    <scope>NUCLEOTIDE SEQUENCE [LARGE SCALE GENOMIC DNA]</scope>
    <source>
        <strain evidence="1">Clone GOH B32 T37-40</strain>
    </source>
</reference>
<evidence type="ECO:0000313" key="2">
    <source>
        <dbReference type="Proteomes" id="UP001054821"/>
    </source>
</evidence>
<name>A0AAD4ZE18_PRUDU</name>
<organism evidence="1 2">
    <name type="scientific">Prunus dulcis</name>
    <name type="common">Almond</name>
    <name type="synonym">Amygdalus dulcis</name>
    <dbReference type="NCBI Taxonomy" id="3755"/>
    <lineage>
        <taxon>Eukaryota</taxon>
        <taxon>Viridiplantae</taxon>
        <taxon>Streptophyta</taxon>
        <taxon>Embryophyta</taxon>
        <taxon>Tracheophyta</taxon>
        <taxon>Spermatophyta</taxon>
        <taxon>Magnoliopsida</taxon>
        <taxon>eudicotyledons</taxon>
        <taxon>Gunneridae</taxon>
        <taxon>Pentapetalae</taxon>
        <taxon>rosids</taxon>
        <taxon>fabids</taxon>
        <taxon>Rosales</taxon>
        <taxon>Rosaceae</taxon>
        <taxon>Amygdaloideae</taxon>
        <taxon>Amygdaleae</taxon>
        <taxon>Prunus</taxon>
    </lineage>
</organism>
<proteinExistence type="predicted"/>